<dbReference type="EMBL" id="CYRX01000011">
    <property type="protein sequence ID" value="CUH59805.1"/>
    <property type="molecule type" value="Genomic_DNA"/>
</dbReference>
<gene>
    <name evidence="2" type="primary">divL</name>
    <name evidence="2" type="ORF">THS5294_01093</name>
</gene>
<evidence type="ECO:0000313" key="2">
    <source>
        <dbReference type="EMBL" id="CUH59805.1"/>
    </source>
</evidence>
<organism evidence="2 3">
    <name type="scientific">Thalassobacter stenotrophicus</name>
    <dbReference type="NCBI Taxonomy" id="266809"/>
    <lineage>
        <taxon>Bacteria</taxon>
        <taxon>Pseudomonadati</taxon>
        <taxon>Pseudomonadota</taxon>
        <taxon>Alphaproteobacteria</taxon>
        <taxon>Rhodobacterales</taxon>
        <taxon>Roseobacteraceae</taxon>
        <taxon>Thalassobacter</taxon>
    </lineage>
</organism>
<proteinExistence type="predicted"/>
<evidence type="ECO:0000313" key="3">
    <source>
        <dbReference type="Proteomes" id="UP000051298"/>
    </source>
</evidence>
<evidence type="ECO:0000256" key="1">
    <source>
        <dbReference type="SAM" id="MobiDB-lite"/>
    </source>
</evidence>
<dbReference type="AlphaFoldDB" id="A0A0P1EXR3"/>
<dbReference type="Pfam" id="PF12860">
    <property type="entry name" value="PAS_7"/>
    <property type="match status" value="1"/>
</dbReference>
<dbReference type="Proteomes" id="UP000051298">
    <property type="component" value="Unassembled WGS sequence"/>
</dbReference>
<name>A0A0P1EXR3_9RHOB</name>
<protein>
    <submittedName>
        <fullName evidence="2">Sensor protein DivL</fullName>
        <ecNumber evidence="2">2.7.13.3</ecNumber>
    </submittedName>
</protein>
<dbReference type="EC" id="2.7.13.3" evidence="2"/>
<feature type="region of interest" description="Disordered" evidence="1">
    <location>
        <begin position="517"/>
        <end position="541"/>
    </location>
</feature>
<dbReference type="RefSeq" id="WP_058122924.1">
    <property type="nucleotide sequence ID" value="NZ_CYRX01000011.1"/>
</dbReference>
<accession>A0A0P1EXR3</accession>
<sequence length="541" mass="60051">MLMDPLFMGLLLFVSFCATLAALFAILLLAPRVRTGPVHAPDDVLAEPRRFIFRDGYLLEHSGGAGFLIPTPVDHLTAWESLEEALADLIDGISDALNGLRKDGRAFRLNGTMGKDRMTVLGVRDGELLRITVSAADRAQDTVRIDQSTLDSLTRDMANLRAAAETAPALSWCQDEQGQIIWANAAYRQRLAEQKGEAAASVWPIGRIFPEEATVTAGSLRRKITSDDQMTSLWFELTISEPVSGNRYIHATPLDKVVRAEDNLRNFIQTLTKTFAHLPTGLAIFDRDRQLALFNPALINLTDLDGAWLSQRPKLAVFFDHLRERQRLPEPKDYKSWRDSLTKLERTEGTGTYEETWSLASGQTFRVTGRPHADGAVALLIEDISAEISVTRRFRAELEMFQSVFDSGDEAIVVFTPAGQLTLSNARYSEMWEHDPRFSLTEVSAADAIALWKENSAPSPVWGELRDFVGSLSKRAEWFDTIILRDGRMLHIRVSPLAGSMTLVGFLEKGKAPAIAPPDQVIVDATPTKKRKQKTSATSSS</sequence>
<reference evidence="2 3" key="1">
    <citation type="submission" date="2015-09" db="EMBL/GenBank/DDBJ databases">
        <authorList>
            <consortium name="Swine Surveillance"/>
        </authorList>
    </citation>
    <scope>NUCLEOTIDE SEQUENCE [LARGE SCALE GENOMIC DNA]</scope>
    <source>
        <strain evidence="2 3">CECT 5294</strain>
    </source>
</reference>
<dbReference type="GO" id="GO:0004673">
    <property type="term" value="F:protein histidine kinase activity"/>
    <property type="evidence" value="ECO:0007669"/>
    <property type="project" value="UniProtKB-EC"/>
</dbReference>
<keyword evidence="2" id="KW-0808">Transferase</keyword>
<dbReference type="InterPro" id="IPR035965">
    <property type="entry name" value="PAS-like_dom_sf"/>
</dbReference>
<dbReference type="Gene3D" id="3.30.450.20">
    <property type="entry name" value="PAS domain"/>
    <property type="match status" value="1"/>
</dbReference>
<dbReference type="SUPFAM" id="SSF55785">
    <property type="entry name" value="PYP-like sensor domain (PAS domain)"/>
    <property type="match status" value="2"/>
</dbReference>